<protein>
    <submittedName>
        <fullName evidence="1">Uncharacterized protein</fullName>
    </submittedName>
</protein>
<name>A0A0A9AG76_ARUDO</name>
<accession>A0A0A9AG76</accession>
<dbReference type="AlphaFoldDB" id="A0A0A9AG76"/>
<proteinExistence type="predicted"/>
<reference evidence="1" key="1">
    <citation type="submission" date="2014-09" db="EMBL/GenBank/DDBJ databases">
        <authorList>
            <person name="Magalhaes I.L.F."/>
            <person name="Oliveira U."/>
            <person name="Santos F.R."/>
            <person name="Vidigal T.H.D.A."/>
            <person name="Brescovit A.D."/>
            <person name="Santos A.J."/>
        </authorList>
    </citation>
    <scope>NUCLEOTIDE SEQUENCE</scope>
    <source>
        <tissue evidence="1">Shoot tissue taken approximately 20 cm above the soil surface</tissue>
    </source>
</reference>
<reference evidence="1" key="2">
    <citation type="journal article" date="2015" name="Data Brief">
        <title>Shoot transcriptome of the giant reed, Arundo donax.</title>
        <authorList>
            <person name="Barrero R.A."/>
            <person name="Guerrero F.D."/>
            <person name="Moolhuijzen P."/>
            <person name="Goolsby J.A."/>
            <person name="Tidwell J."/>
            <person name="Bellgard S.E."/>
            <person name="Bellgard M.I."/>
        </authorList>
    </citation>
    <scope>NUCLEOTIDE SEQUENCE</scope>
    <source>
        <tissue evidence="1">Shoot tissue taken approximately 20 cm above the soil surface</tissue>
    </source>
</reference>
<organism evidence="1">
    <name type="scientific">Arundo donax</name>
    <name type="common">Giant reed</name>
    <name type="synonym">Donax arundinaceus</name>
    <dbReference type="NCBI Taxonomy" id="35708"/>
    <lineage>
        <taxon>Eukaryota</taxon>
        <taxon>Viridiplantae</taxon>
        <taxon>Streptophyta</taxon>
        <taxon>Embryophyta</taxon>
        <taxon>Tracheophyta</taxon>
        <taxon>Spermatophyta</taxon>
        <taxon>Magnoliopsida</taxon>
        <taxon>Liliopsida</taxon>
        <taxon>Poales</taxon>
        <taxon>Poaceae</taxon>
        <taxon>PACMAD clade</taxon>
        <taxon>Arundinoideae</taxon>
        <taxon>Arundineae</taxon>
        <taxon>Arundo</taxon>
    </lineage>
</organism>
<sequence length="28" mass="3135">MQQKNTLAPPSSHPGMCLPDAYRCLLVY</sequence>
<evidence type="ECO:0000313" key="1">
    <source>
        <dbReference type="EMBL" id="JAD50126.1"/>
    </source>
</evidence>
<dbReference type="EMBL" id="GBRH01247769">
    <property type="protein sequence ID" value="JAD50126.1"/>
    <property type="molecule type" value="Transcribed_RNA"/>
</dbReference>